<gene>
    <name evidence="2" type="ORF">H8923_10990</name>
</gene>
<reference evidence="2 3" key="1">
    <citation type="submission" date="2020-08" db="EMBL/GenBank/DDBJ databases">
        <authorList>
            <person name="Liu C."/>
            <person name="Sun Q."/>
        </authorList>
    </citation>
    <scope>NUCLEOTIDE SEQUENCE [LARGE SCALE GENOMIC DNA]</scope>
    <source>
        <strain evidence="2 3">NSJ-18</strain>
    </source>
</reference>
<dbReference type="InterPro" id="IPR038750">
    <property type="entry name" value="YczE/YyaS-like"/>
</dbReference>
<dbReference type="PANTHER" id="PTHR40078">
    <property type="entry name" value="INTEGRAL MEMBRANE PROTEIN-RELATED"/>
    <property type="match status" value="1"/>
</dbReference>
<keyword evidence="3" id="KW-1185">Reference proteome</keyword>
<keyword evidence="1" id="KW-1133">Transmembrane helix</keyword>
<dbReference type="PANTHER" id="PTHR40078:SF1">
    <property type="entry name" value="INTEGRAL MEMBRANE PROTEIN"/>
    <property type="match status" value="1"/>
</dbReference>
<feature type="transmembrane region" description="Helical" evidence="1">
    <location>
        <begin position="12"/>
        <end position="35"/>
    </location>
</feature>
<dbReference type="EMBL" id="JACRWE010000004">
    <property type="protein sequence ID" value="MBC5997290.1"/>
    <property type="molecule type" value="Genomic_DNA"/>
</dbReference>
<evidence type="ECO:0000256" key="1">
    <source>
        <dbReference type="SAM" id="Phobius"/>
    </source>
</evidence>
<organism evidence="2 3">
    <name type="scientific">Romboutsia faecis</name>
    <dbReference type="NCBI Taxonomy" id="2764597"/>
    <lineage>
        <taxon>Bacteria</taxon>
        <taxon>Bacillati</taxon>
        <taxon>Bacillota</taxon>
        <taxon>Clostridia</taxon>
        <taxon>Peptostreptococcales</taxon>
        <taxon>Peptostreptococcaceae</taxon>
        <taxon>Romboutsia</taxon>
    </lineage>
</organism>
<dbReference type="Pfam" id="PF19700">
    <property type="entry name" value="DUF6198"/>
    <property type="match status" value="1"/>
</dbReference>
<feature type="transmembrane region" description="Helical" evidence="1">
    <location>
        <begin position="108"/>
        <end position="130"/>
    </location>
</feature>
<evidence type="ECO:0000313" key="3">
    <source>
        <dbReference type="Proteomes" id="UP000609849"/>
    </source>
</evidence>
<sequence length="233" mass="26329">MKNKKLFIGELALLMGLIINSFANTLMVKSGFGISSISSVPYTLSLVFDKITYGSWNYIFQCALIFILVLITKKFKVGYIVSFFLAIVFGNMIDFCNIFIMQKLPNNIIYNIIYFLISFSMLSVGMSLLLKCKTPVLPIDTFTRDLTEEFDINYKKVKTVFDLSCLATTIIFSVVFLKGFEGIGIGTVICALITGKVVSFVNSFVDEHFYFKPMLSKKSNKEINEDNIAEEIN</sequence>
<evidence type="ECO:0008006" key="4">
    <source>
        <dbReference type="Google" id="ProtNLM"/>
    </source>
</evidence>
<dbReference type="RefSeq" id="WP_153924891.1">
    <property type="nucleotide sequence ID" value="NZ_JACRWE010000004.1"/>
</dbReference>
<keyword evidence="1" id="KW-0812">Transmembrane</keyword>
<evidence type="ECO:0000313" key="2">
    <source>
        <dbReference type="EMBL" id="MBC5997290.1"/>
    </source>
</evidence>
<feature type="transmembrane region" description="Helical" evidence="1">
    <location>
        <begin position="183"/>
        <end position="205"/>
    </location>
</feature>
<keyword evidence="1" id="KW-0472">Membrane</keyword>
<protein>
    <recommendedName>
        <fullName evidence="4">YitT family protein</fullName>
    </recommendedName>
</protein>
<proteinExistence type="predicted"/>
<accession>A0ABR7JQV6</accession>
<name>A0ABR7JQV6_9FIRM</name>
<feature type="transmembrane region" description="Helical" evidence="1">
    <location>
        <begin position="79"/>
        <end position="102"/>
    </location>
</feature>
<feature type="transmembrane region" description="Helical" evidence="1">
    <location>
        <begin position="160"/>
        <end position="177"/>
    </location>
</feature>
<comment type="caution">
    <text evidence="2">The sequence shown here is derived from an EMBL/GenBank/DDBJ whole genome shotgun (WGS) entry which is preliminary data.</text>
</comment>
<feature type="transmembrane region" description="Helical" evidence="1">
    <location>
        <begin position="55"/>
        <end position="72"/>
    </location>
</feature>
<dbReference type="Proteomes" id="UP000609849">
    <property type="component" value="Unassembled WGS sequence"/>
</dbReference>